<evidence type="ECO:0000259" key="12">
    <source>
        <dbReference type="Pfam" id="PF04598"/>
    </source>
</evidence>
<dbReference type="GO" id="GO:0070273">
    <property type="term" value="F:phosphatidylinositol-4-phosphate binding"/>
    <property type="evidence" value="ECO:0007669"/>
    <property type="project" value="TreeGrafter"/>
</dbReference>
<evidence type="ECO:0000256" key="5">
    <source>
        <dbReference type="ARBA" id="ARBA00022475"/>
    </source>
</evidence>
<dbReference type="InParanoid" id="G1NZW6"/>
<organism evidence="14 15">
    <name type="scientific">Myotis lucifugus</name>
    <name type="common">Little brown bat</name>
    <dbReference type="NCBI Taxonomy" id="59463"/>
    <lineage>
        <taxon>Eukaryota</taxon>
        <taxon>Metazoa</taxon>
        <taxon>Chordata</taxon>
        <taxon>Craniata</taxon>
        <taxon>Vertebrata</taxon>
        <taxon>Euteleostomi</taxon>
        <taxon>Mammalia</taxon>
        <taxon>Eutheria</taxon>
        <taxon>Laurasiatheria</taxon>
        <taxon>Chiroptera</taxon>
        <taxon>Yangochiroptera</taxon>
        <taxon>Vespertilionidae</taxon>
        <taxon>Myotis</taxon>
    </lineage>
</organism>
<evidence type="ECO:0000256" key="1">
    <source>
        <dbReference type="ARBA" id="ARBA00004496"/>
    </source>
</evidence>
<keyword evidence="4" id="KW-1134">Transmembrane beta strand</keyword>
<evidence type="ECO:0000256" key="10">
    <source>
        <dbReference type="ARBA" id="ARBA00023139"/>
    </source>
</evidence>
<keyword evidence="11" id="KW-0449">Lipoprotein</keyword>
<keyword evidence="5" id="KW-1003">Cell membrane</keyword>
<keyword evidence="7" id="KW-1210">Necrosis</keyword>
<dbReference type="InterPro" id="IPR041263">
    <property type="entry name" value="Gasdermin_PUB"/>
</dbReference>
<evidence type="ECO:0000256" key="7">
    <source>
        <dbReference type="ARBA" id="ARBA00022590"/>
    </source>
</evidence>
<dbReference type="Proteomes" id="UP000001074">
    <property type="component" value="Unassembled WGS sequence"/>
</dbReference>
<evidence type="ECO:0000259" key="13">
    <source>
        <dbReference type="Pfam" id="PF17708"/>
    </source>
</evidence>
<reference evidence="14" key="2">
    <citation type="submission" date="2025-08" db="UniProtKB">
        <authorList>
            <consortium name="Ensembl"/>
        </authorList>
    </citation>
    <scope>IDENTIFICATION</scope>
</reference>
<comment type="subcellular location">
    <subcellularLocation>
        <location evidence="2">Cell membrane</location>
        <topology evidence="2">Multi-pass membrane protein</topology>
    </subcellularLocation>
    <subcellularLocation>
        <location evidence="1">Cytoplasm</location>
    </subcellularLocation>
</comment>
<reference evidence="14 15" key="1">
    <citation type="journal article" date="2011" name="Nature">
        <title>A high-resolution map of human evolutionary constraint using 29 mammals.</title>
        <authorList>
            <person name="Lindblad-Toh K."/>
            <person name="Garber M."/>
            <person name="Zuk O."/>
            <person name="Lin M.F."/>
            <person name="Parker B.J."/>
            <person name="Washietl S."/>
            <person name="Kheradpour P."/>
            <person name="Ernst J."/>
            <person name="Jordan G."/>
            <person name="Mauceli E."/>
            <person name="Ward L.D."/>
            <person name="Lowe C.B."/>
            <person name="Holloway A.K."/>
            <person name="Clamp M."/>
            <person name="Gnerre S."/>
            <person name="Alfoldi J."/>
            <person name="Beal K."/>
            <person name="Chang J."/>
            <person name="Clawson H."/>
            <person name="Cuff J."/>
            <person name="Di Palma F."/>
            <person name="Fitzgerald S."/>
            <person name="Flicek P."/>
            <person name="Guttman M."/>
            <person name="Hubisz M.J."/>
            <person name="Jaffe D.B."/>
            <person name="Jungreis I."/>
            <person name="Kent W.J."/>
            <person name="Kostka D."/>
            <person name="Lara M."/>
            <person name="Martins A.L."/>
            <person name="Massingham T."/>
            <person name="Moltke I."/>
            <person name="Raney B.J."/>
            <person name="Rasmussen M.D."/>
            <person name="Robinson J."/>
            <person name="Stark A."/>
            <person name="Vilella A.J."/>
            <person name="Wen J."/>
            <person name="Xie X."/>
            <person name="Zody M.C."/>
            <person name="Baldwin J."/>
            <person name="Bloom T."/>
            <person name="Chin C.W."/>
            <person name="Heiman D."/>
            <person name="Nicol R."/>
            <person name="Nusbaum C."/>
            <person name="Young S."/>
            <person name="Wilkinson J."/>
            <person name="Worley K.C."/>
            <person name="Kovar C.L."/>
            <person name="Muzny D.M."/>
            <person name="Gibbs R.A."/>
            <person name="Cree A."/>
            <person name="Dihn H.H."/>
            <person name="Fowler G."/>
            <person name="Jhangiani S."/>
            <person name="Joshi V."/>
            <person name="Lee S."/>
            <person name="Lewis L.R."/>
            <person name="Nazareth L.V."/>
            <person name="Okwuonu G."/>
            <person name="Santibanez J."/>
            <person name="Warren W.C."/>
            <person name="Mardis E.R."/>
            <person name="Weinstock G.M."/>
            <person name="Wilson R.K."/>
            <person name="Delehaunty K."/>
            <person name="Dooling D."/>
            <person name="Fronik C."/>
            <person name="Fulton L."/>
            <person name="Fulton B."/>
            <person name="Graves T."/>
            <person name="Minx P."/>
            <person name="Sodergren E."/>
            <person name="Birney E."/>
            <person name="Margulies E.H."/>
            <person name="Herrero J."/>
            <person name="Green E.D."/>
            <person name="Haussler D."/>
            <person name="Siepel A."/>
            <person name="Goldman N."/>
            <person name="Pollard K.S."/>
            <person name="Pedersen J.S."/>
            <person name="Lander E.S."/>
            <person name="Kellis M."/>
        </authorList>
    </citation>
    <scope>NUCLEOTIDE SEQUENCE [LARGE SCALE GENOMIC DNA]</scope>
</reference>
<evidence type="ECO:0000256" key="9">
    <source>
        <dbReference type="ARBA" id="ARBA00023136"/>
    </source>
</evidence>
<dbReference type="AlphaFoldDB" id="G1NZW6"/>
<dbReference type="GO" id="GO:0042742">
    <property type="term" value="P:defense response to bacterium"/>
    <property type="evidence" value="ECO:0007669"/>
    <property type="project" value="TreeGrafter"/>
</dbReference>
<dbReference type="STRING" id="59463.ENSMLUP00000003025"/>
<evidence type="ECO:0000256" key="8">
    <source>
        <dbReference type="ARBA" id="ARBA00022692"/>
    </source>
</evidence>
<keyword evidence="9" id="KW-0472">Membrane</keyword>
<dbReference type="InterPro" id="IPR040460">
    <property type="entry name" value="Gasdermin_pore"/>
</dbReference>
<evidence type="ECO:0000313" key="15">
    <source>
        <dbReference type="Proteomes" id="UP000001074"/>
    </source>
</evidence>
<dbReference type="GO" id="GO:0001786">
    <property type="term" value="F:phosphatidylserine binding"/>
    <property type="evidence" value="ECO:0007669"/>
    <property type="project" value="TreeGrafter"/>
</dbReference>
<proteinExistence type="inferred from homology"/>
<dbReference type="PANTHER" id="PTHR16399">
    <property type="entry name" value="GASDERMIN"/>
    <property type="match status" value="1"/>
</dbReference>
<dbReference type="GO" id="GO:0070269">
    <property type="term" value="P:pyroptotic inflammatory response"/>
    <property type="evidence" value="ECO:0007669"/>
    <property type="project" value="TreeGrafter"/>
</dbReference>
<dbReference type="GO" id="GO:0012501">
    <property type="term" value="P:programmed cell death"/>
    <property type="evidence" value="ECO:0007669"/>
    <property type="project" value="UniProtKB-KW"/>
</dbReference>
<keyword evidence="8" id="KW-0812">Transmembrane</keyword>
<gene>
    <name evidence="14" type="primary">GSDMB</name>
</gene>
<dbReference type="Ensembl" id="ENSMLUT00000003328.2">
    <property type="protein sequence ID" value="ENSMLUP00000003025.2"/>
    <property type="gene ID" value="ENSMLUG00000003327.2"/>
</dbReference>
<dbReference type="HOGENOM" id="CLU_058837_0_0_1"/>
<dbReference type="eggNOG" id="ENOG502TDKS">
    <property type="taxonomic scope" value="Eukaryota"/>
</dbReference>
<evidence type="ECO:0000313" key="14">
    <source>
        <dbReference type="Ensembl" id="ENSMLUP00000003025.2"/>
    </source>
</evidence>
<name>G1NZW6_MYOLU</name>
<dbReference type="Pfam" id="PF17708">
    <property type="entry name" value="Gasdermin_C"/>
    <property type="match status" value="1"/>
</dbReference>
<dbReference type="GO" id="GO:0005546">
    <property type="term" value="F:phosphatidylinositol-4,5-bisphosphate binding"/>
    <property type="evidence" value="ECO:0007669"/>
    <property type="project" value="TreeGrafter"/>
</dbReference>
<protein>
    <submittedName>
        <fullName evidence="14">Gasdermin B</fullName>
    </submittedName>
</protein>
<keyword evidence="15" id="KW-1185">Reference proteome</keyword>
<dbReference type="GeneTree" id="ENSGT00950000183140"/>
<evidence type="ECO:0000256" key="11">
    <source>
        <dbReference type="ARBA" id="ARBA00023288"/>
    </source>
</evidence>
<accession>G1NZW6</accession>
<feature type="domain" description="Gasdermin pore forming" evidence="12">
    <location>
        <begin position="5"/>
        <end position="221"/>
    </location>
</feature>
<dbReference type="EMBL" id="AAPE02041564">
    <property type="status" value="NOT_ANNOTATED_CDS"/>
    <property type="molecule type" value="Genomic_DNA"/>
</dbReference>
<dbReference type="FunCoup" id="G1NZW6">
    <property type="interactions" value="1"/>
</dbReference>
<evidence type="ECO:0000256" key="4">
    <source>
        <dbReference type="ARBA" id="ARBA00022452"/>
    </source>
</evidence>
<reference evidence="14" key="3">
    <citation type="submission" date="2025-09" db="UniProtKB">
        <authorList>
            <consortium name="Ensembl"/>
        </authorList>
    </citation>
    <scope>IDENTIFICATION</scope>
</reference>
<dbReference type="PANTHER" id="PTHR16399:SF20">
    <property type="entry name" value="GASDERMIN-B"/>
    <property type="match status" value="1"/>
</dbReference>
<dbReference type="OMA" id="FHCFYLV"/>
<evidence type="ECO:0000256" key="3">
    <source>
        <dbReference type="ARBA" id="ARBA00009279"/>
    </source>
</evidence>
<dbReference type="InterPro" id="IPR007677">
    <property type="entry name" value="Gasdermin"/>
</dbReference>
<evidence type="ECO:0000256" key="2">
    <source>
        <dbReference type="ARBA" id="ARBA00004651"/>
    </source>
</evidence>
<keyword evidence="10" id="KW-0564">Palmitate</keyword>
<dbReference type="Pfam" id="PF04598">
    <property type="entry name" value="Gasdermin"/>
    <property type="match status" value="1"/>
</dbReference>
<dbReference type="GO" id="GO:0005886">
    <property type="term" value="C:plasma membrane"/>
    <property type="evidence" value="ECO:0007669"/>
    <property type="project" value="UniProtKB-SubCell"/>
</dbReference>
<feature type="domain" description="Gasdermin PUB" evidence="13">
    <location>
        <begin position="244"/>
        <end position="368"/>
    </location>
</feature>
<dbReference type="GO" id="GO:0005737">
    <property type="term" value="C:cytoplasm"/>
    <property type="evidence" value="ECO:0007669"/>
    <property type="project" value="UniProtKB-SubCell"/>
</dbReference>
<keyword evidence="6" id="KW-0963">Cytoplasm</keyword>
<evidence type="ECO:0000256" key="6">
    <source>
        <dbReference type="ARBA" id="ARBA00022490"/>
    </source>
</evidence>
<comment type="similarity">
    <text evidence="3">Belongs to the gasdermin family.</text>
</comment>
<sequence>MPSVFKTITRAVVQELDAGGDMIEVRSVLDADKFHCFCLVMEMNTRLCYRTDLTLEDILESDKGEGQCDELDSGLPGSKAALQAVDVVDSTGESTVKLPRGITVEGAFQESHRHDITMLWSRTSSHIWIPSRTVQKLKKKLPTSFLSMRTRGEDPYLVTETLGTTKKETLTSERQFKFWSLLKFFNLKYECKRSPKAVTIPPKLVLGYRVKQLVFPNMERMTVYFGGRIDICSFPEGKSLNLEDLRNMKEKVQDTVSGLQDLPEEERDVLSYLTKCLTTDEGLKDLDEKVSKVLTSGELQMEGPAGPLLSSLFNAAGILVEACVEAILEFLEALKELSEEKELMAETLKKGTLPLMKDQVESILEQNWGEQPCDTLYALFVAVFILLQLSEKPASVPS</sequence>